<dbReference type="PANTHER" id="PTHR30572:SF4">
    <property type="entry name" value="ABC TRANSPORTER PERMEASE YTRF"/>
    <property type="match status" value="1"/>
</dbReference>
<dbReference type="eggNOG" id="COG0577">
    <property type="taxonomic scope" value="Bacteria"/>
</dbReference>
<feature type="transmembrane region" description="Helical" evidence="7">
    <location>
        <begin position="350"/>
        <end position="369"/>
    </location>
</feature>
<dbReference type="InterPro" id="IPR025857">
    <property type="entry name" value="MacB_PCD"/>
</dbReference>
<dbReference type="EMBL" id="ACCL02000007">
    <property type="protein sequence ID" value="EET61153.1"/>
    <property type="molecule type" value="Genomic_DNA"/>
</dbReference>
<feature type="domain" description="ABC3 transporter permease C-terminal" evidence="8">
    <location>
        <begin position="655"/>
        <end position="771"/>
    </location>
</feature>
<reference evidence="10" key="1">
    <citation type="submission" date="2009-07" db="EMBL/GenBank/DDBJ databases">
        <authorList>
            <person name="Weinstock G."/>
            <person name="Sodergren E."/>
            <person name="Clifton S."/>
            <person name="Fulton L."/>
            <person name="Fulton B."/>
            <person name="Courtney L."/>
            <person name="Fronick C."/>
            <person name="Harrison M."/>
            <person name="Strong C."/>
            <person name="Farmer C."/>
            <person name="Delahaunty K."/>
            <person name="Markovic C."/>
            <person name="Hall O."/>
            <person name="Minx P."/>
            <person name="Tomlinson C."/>
            <person name="Mitreva M."/>
            <person name="Nelson J."/>
            <person name="Hou S."/>
            <person name="Wollam A."/>
            <person name="Pepin K.H."/>
            <person name="Johnson M."/>
            <person name="Bhonagiri V."/>
            <person name="Nash W.E."/>
            <person name="Warren W."/>
            <person name="Chinwalla A."/>
            <person name="Mardis E.R."/>
            <person name="Wilson R.K."/>
        </authorList>
    </citation>
    <scope>NUCLEOTIDE SEQUENCE [LARGE SCALE GENOMIC DNA]</scope>
    <source>
        <strain evidence="10">DSM 14469</strain>
    </source>
</reference>
<evidence type="ECO:0000256" key="7">
    <source>
        <dbReference type="SAM" id="Phobius"/>
    </source>
</evidence>
<dbReference type="Pfam" id="PF12704">
    <property type="entry name" value="MacB_PCD"/>
    <property type="match status" value="1"/>
</dbReference>
<dbReference type="GO" id="GO:0022857">
    <property type="term" value="F:transmembrane transporter activity"/>
    <property type="evidence" value="ECO:0007669"/>
    <property type="project" value="TreeGrafter"/>
</dbReference>
<organism evidence="10 11">
    <name type="scientific">Marvinbryantia formatexigens DSM 14469</name>
    <dbReference type="NCBI Taxonomy" id="478749"/>
    <lineage>
        <taxon>Bacteria</taxon>
        <taxon>Bacillati</taxon>
        <taxon>Bacillota</taxon>
        <taxon>Clostridia</taxon>
        <taxon>Lachnospirales</taxon>
        <taxon>Lachnospiraceae</taxon>
        <taxon>Marvinbryantia</taxon>
    </lineage>
</organism>
<evidence type="ECO:0008006" key="12">
    <source>
        <dbReference type="Google" id="ProtNLM"/>
    </source>
</evidence>
<dbReference type="InterPro" id="IPR003838">
    <property type="entry name" value="ABC3_permease_C"/>
</dbReference>
<dbReference type="STRING" id="168384.SAMN05660368_01117"/>
<feature type="transmembrane region" description="Helical" evidence="7">
    <location>
        <begin position="703"/>
        <end position="725"/>
    </location>
</feature>
<evidence type="ECO:0000313" key="10">
    <source>
        <dbReference type="EMBL" id="EET61153.1"/>
    </source>
</evidence>
<proteinExistence type="inferred from homology"/>
<feature type="transmembrane region" description="Helical" evidence="7">
    <location>
        <begin position="21"/>
        <end position="44"/>
    </location>
</feature>
<feature type="transmembrane region" description="Helical" evidence="7">
    <location>
        <begin position="308"/>
        <end position="330"/>
    </location>
</feature>
<comment type="subcellular location">
    <subcellularLocation>
        <location evidence="1">Cell membrane</location>
        <topology evidence="1">Multi-pass membrane protein</topology>
    </subcellularLocation>
</comment>
<feature type="transmembrane region" description="Helical" evidence="7">
    <location>
        <begin position="644"/>
        <end position="668"/>
    </location>
</feature>
<keyword evidence="2" id="KW-1003">Cell membrane</keyword>
<dbReference type="AlphaFoldDB" id="C6LDU9"/>
<dbReference type="PANTHER" id="PTHR30572">
    <property type="entry name" value="MEMBRANE COMPONENT OF TRANSPORTER-RELATED"/>
    <property type="match status" value="1"/>
</dbReference>
<sequence>MKSYLELIPVSARAHRKQTRMTRLCITISVFLIAALFGMADMFLRSQKNQAIQSDGAWHAAFKLLDEEQLALLGARPEVKGLCRYAATNYRLDMEYEIGETRTVLCGFDETFFELFPGIHLSDGNFPRKENEALVTESVRDSLQLSAGDTVEMTTPEGTLSFCVSGFVEDTSNLLKGGAFGVFVNMDTYFVCFGDATLREDVVCYVEFKSGCRIQKALDDICGQLDIPRDAVSENAKLMGLLLQSRNNYIMALYMAAAILAVLVAFAGMLMILGSLNSNVAQRTEFFGMMRCIGATKTQVKRFVRLEALLWCRTAIPAGIAGSMVIIWILCGILKRVSPTYFGEMPDFGISLPGIAAGLLIGLLTVLAASGAPAKKAARVSPLAAVSGNAGTVFAAKRAADTRILPVEAALGIHHATGSKKNLLLLTASFAFSIILFLCFGTGVDFMQHALTPLRPYTPDVSVVSRDNGCDIPDSLSAALKENPAVKRVFGRSFAYDLPVTLQGEEKKVNLISYETFQFGWAEGDLLEGSMESAENGEGVLLVKKEGFPAETGMEIELQTENGVQKVTIAGVLSYAPFDGGDETGILICSEDLFRQLTGETGYTILDIQLEDKSDSAVDEIRSLAGNGYTFSDQRMSNQEVRALYYSFSLFVYGFLAIIALIAVFNIINSIGMSVSARMRQYGAMRAIGTSIRQLGRMIAAETVTYLFCGLLLGLAAGLPLHYLLYTQIITGRWGDAWSAPVPEFGFIALVMVAAAAAAIAGPMRRIRRMSVSRTIRAQ</sequence>
<evidence type="ECO:0000256" key="2">
    <source>
        <dbReference type="ARBA" id="ARBA00022475"/>
    </source>
</evidence>
<feature type="transmembrane region" description="Helical" evidence="7">
    <location>
        <begin position="423"/>
        <end position="444"/>
    </location>
</feature>
<feature type="domain" description="ABC3 transporter permease C-terminal" evidence="8">
    <location>
        <begin position="259"/>
        <end position="382"/>
    </location>
</feature>
<evidence type="ECO:0000256" key="6">
    <source>
        <dbReference type="ARBA" id="ARBA00038076"/>
    </source>
</evidence>
<dbReference type="OrthoDB" id="9793166at2"/>
<dbReference type="GO" id="GO:0005886">
    <property type="term" value="C:plasma membrane"/>
    <property type="evidence" value="ECO:0007669"/>
    <property type="project" value="UniProtKB-SubCell"/>
</dbReference>
<keyword evidence="5 7" id="KW-0472">Membrane</keyword>
<evidence type="ECO:0000313" key="11">
    <source>
        <dbReference type="Proteomes" id="UP000005561"/>
    </source>
</evidence>
<comment type="caution">
    <text evidence="10">The sequence shown here is derived from an EMBL/GenBank/DDBJ whole genome shotgun (WGS) entry which is preliminary data.</text>
</comment>
<keyword evidence="11" id="KW-1185">Reference proteome</keyword>
<accession>C6LDU9</accession>
<protein>
    <recommendedName>
        <fullName evidence="12">Efflux ABC transporter, permease protein</fullName>
    </recommendedName>
</protein>
<evidence type="ECO:0000256" key="3">
    <source>
        <dbReference type="ARBA" id="ARBA00022692"/>
    </source>
</evidence>
<keyword evidence="3 7" id="KW-0812">Transmembrane</keyword>
<comment type="similarity">
    <text evidence="6">Belongs to the ABC-4 integral membrane protein family.</text>
</comment>
<name>C6LDU9_9FIRM</name>
<dbReference type="Proteomes" id="UP000005561">
    <property type="component" value="Unassembled WGS sequence"/>
</dbReference>
<dbReference type="RefSeq" id="WP_006861591.1">
    <property type="nucleotide sequence ID" value="NZ_ACCL02000007.1"/>
</dbReference>
<feature type="transmembrane region" description="Helical" evidence="7">
    <location>
        <begin position="745"/>
        <end position="764"/>
    </location>
</feature>
<keyword evidence="4 7" id="KW-1133">Transmembrane helix</keyword>
<evidence type="ECO:0000256" key="4">
    <source>
        <dbReference type="ARBA" id="ARBA00022989"/>
    </source>
</evidence>
<evidence type="ECO:0000259" key="8">
    <source>
        <dbReference type="Pfam" id="PF02687"/>
    </source>
</evidence>
<dbReference type="Pfam" id="PF02687">
    <property type="entry name" value="FtsX"/>
    <property type="match status" value="2"/>
</dbReference>
<feature type="transmembrane region" description="Helical" evidence="7">
    <location>
        <begin position="249"/>
        <end position="273"/>
    </location>
</feature>
<gene>
    <name evidence="10" type="ORF">BRYFOR_06798</name>
</gene>
<evidence type="ECO:0000256" key="5">
    <source>
        <dbReference type="ARBA" id="ARBA00023136"/>
    </source>
</evidence>
<dbReference type="InterPro" id="IPR050250">
    <property type="entry name" value="Macrolide_Exporter_MacB"/>
</dbReference>
<evidence type="ECO:0000256" key="1">
    <source>
        <dbReference type="ARBA" id="ARBA00004651"/>
    </source>
</evidence>
<feature type="domain" description="MacB-like periplasmic core" evidence="9">
    <location>
        <begin position="22"/>
        <end position="221"/>
    </location>
</feature>
<evidence type="ECO:0000259" key="9">
    <source>
        <dbReference type="Pfam" id="PF12704"/>
    </source>
</evidence>